<dbReference type="OrthoDB" id="7685656at2759"/>
<dbReference type="PROSITE" id="PS50950">
    <property type="entry name" value="ZF_THAP"/>
    <property type="match status" value="1"/>
</dbReference>
<dbReference type="Pfam" id="PF05485">
    <property type="entry name" value="THAP"/>
    <property type="match status" value="1"/>
</dbReference>
<evidence type="ECO:0000256" key="3">
    <source>
        <dbReference type="ARBA" id="ARBA00022833"/>
    </source>
</evidence>
<evidence type="ECO:0000313" key="9">
    <source>
        <dbReference type="Proteomes" id="UP000821853"/>
    </source>
</evidence>
<evidence type="ECO:0000256" key="1">
    <source>
        <dbReference type="ARBA" id="ARBA00022723"/>
    </source>
</evidence>
<keyword evidence="3" id="KW-0862">Zinc</keyword>
<dbReference type="SMART" id="SM00980">
    <property type="entry name" value="THAP"/>
    <property type="match status" value="1"/>
</dbReference>
<keyword evidence="1" id="KW-0479">Metal-binding</keyword>
<dbReference type="AlphaFoldDB" id="A0A9J6G0J7"/>
<dbReference type="InterPro" id="IPR006612">
    <property type="entry name" value="THAP_Znf"/>
</dbReference>
<dbReference type="EMBL" id="JABSTR010000004">
    <property type="protein sequence ID" value="KAH9367916.1"/>
    <property type="molecule type" value="Genomic_DNA"/>
</dbReference>
<feature type="compositionally biased region" description="Low complexity" evidence="6">
    <location>
        <begin position="121"/>
        <end position="132"/>
    </location>
</feature>
<protein>
    <recommendedName>
        <fullName evidence="7">THAP-type domain-containing protein</fullName>
    </recommendedName>
</protein>
<comment type="caution">
    <text evidence="8">The sequence shown here is derived from an EMBL/GenBank/DDBJ whole genome shotgun (WGS) entry which is preliminary data.</text>
</comment>
<reference evidence="8 9" key="1">
    <citation type="journal article" date="2020" name="Cell">
        <title>Large-Scale Comparative Analyses of Tick Genomes Elucidate Their Genetic Diversity and Vector Capacities.</title>
        <authorList>
            <consortium name="Tick Genome and Microbiome Consortium (TIGMIC)"/>
            <person name="Jia N."/>
            <person name="Wang J."/>
            <person name="Shi W."/>
            <person name="Du L."/>
            <person name="Sun Y."/>
            <person name="Zhan W."/>
            <person name="Jiang J.F."/>
            <person name="Wang Q."/>
            <person name="Zhang B."/>
            <person name="Ji P."/>
            <person name="Bell-Sakyi L."/>
            <person name="Cui X.M."/>
            <person name="Yuan T.T."/>
            <person name="Jiang B.G."/>
            <person name="Yang W.F."/>
            <person name="Lam T.T."/>
            <person name="Chang Q.C."/>
            <person name="Ding S.J."/>
            <person name="Wang X.J."/>
            <person name="Zhu J.G."/>
            <person name="Ruan X.D."/>
            <person name="Zhao L."/>
            <person name="Wei J.T."/>
            <person name="Ye R.Z."/>
            <person name="Que T.C."/>
            <person name="Du C.H."/>
            <person name="Zhou Y.H."/>
            <person name="Cheng J.X."/>
            <person name="Dai P.F."/>
            <person name="Guo W.B."/>
            <person name="Han X.H."/>
            <person name="Huang E.J."/>
            <person name="Li L.F."/>
            <person name="Wei W."/>
            <person name="Gao Y.C."/>
            <person name="Liu J.Z."/>
            <person name="Shao H.Z."/>
            <person name="Wang X."/>
            <person name="Wang C.C."/>
            <person name="Yang T.C."/>
            <person name="Huo Q.B."/>
            <person name="Li W."/>
            <person name="Chen H.Y."/>
            <person name="Chen S.E."/>
            <person name="Zhou L.G."/>
            <person name="Ni X.B."/>
            <person name="Tian J.H."/>
            <person name="Sheng Y."/>
            <person name="Liu T."/>
            <person name="Pan Y.S."/>
            <person name="Xia L.Y."/>
            <person name="Li J."/>
            <person name="Zhao F."/>
            <person name="Cao W.C."/>
        </authorList>
    </citation>
    <scope>NUCLEOTIDE SEQUENCE [LARGE SCALE GENOMIC DNA]</scope>
    <source>
        <strain evidence="8">HaeL-2018</strain>
    </source>
</reference>
<dbReference type="SMART" id="SM00692">
    <property type="entry name" value="DM3"/>
    <property type="match status" value="1"/>
</dbReference>
<sequence>MSRYCAASGCQTKSKQGITLHRFPPDPQQRLGWTEFVRRSGRGNSWTPHQQSLLCSLYFAPSCYVHNQACLSQYSPQALRILEHGALPTISASPSGTTSGSEATSPKPRRLEEAPAETPQASTSADSAPAHSDASEDVQYSTSYEVPTASCSTSSACQTEMGIPELVLMKELREQCSSPVPSEPSFAFEDDPCDSTFEAPISDSSAM</sequence>
<feature type="compositionally biased region" description="Polar residues" evidence="6">
    <location>
        <begin position="90"/>
        <end position="104"/>
    </location>
</feature>
<dbReference type="OMA" id="CINPANK"/>
<dbReference type="InterPro" id="IPR052224">
    <property type="entry name" value="THAP_domain_protein"/>
</dbReference>
<dbReference type="SUPFAM" id="SSF57716">
    <property type="entry name" value="Glucocorticoid receptor-like (DNA-binding domain)"/>
    <property type="match status" value="1"/>
</dbReference>
<name>A0A9J6G0J7_HAELO</name>
<evidence type="ECO:0000256" key="5">
    <source>
        <dbReference type="PROSITE-ProRule" id="PRU00309"/>
    </source>
</evidence>
<keyword evidence="4 5" id="KW-0238">DNA-binding</keyword>
<keyword evidence="9" id="KW-1185">Reference proteome</keyword>
<dbReference type="Proteomes" id="UP000821853">
    <property type="component" value="Chromosome 2"/>
</dbReference>
<keyword evidence="2 5" id="KW-0863">Zinc-finger</keyword>
<feature type="domain" description="THAP-type" evidence="7">
    <location>
        <begin position="1"/>
        <end position="91"/>
    </location>
</feature>
<dbReference type="PANTHER" id="PTHR46927:SF3">
    <property type="entry name" value="THAP-TYPE DOMAIN-CONTAINING PROTEIN"/>
    <property type="match status" value="1"/>
</dbReference>
<dbReference type="GO" id="GO:0003677">
    <property type="term" value="F:DNA binding"/>
    <property type="evidence" value="ECO:0007669"/>
    <property type="project" value="UniProtKB-UniRule"/>
</dbReference>
<dbReference type="PANTHER" id="PTHR46927">
    <property type="entry name" value="AGAP005574-PA"/>
    <property type="match status" value="1"/>
</dbReference>
<gene>
    <name evidence="8" type="ORF">HPB48_008364</name>
</gene>
<organism evidence="8 9">
    <name type="scientific">Haemaphysalis longicornis</name>
    <name type="common">Bush tick</name>
    <dbReference type="NCBI Taxonomy" id="44386"/>
    <lineage>
        <taxon>Eukaryota</taxon>
        <taxon>Metazoa</taxon>
        <taxon>Ecdysozoa</taxon>
        <taxon>Arthropoda</taxon>
        <taxon>Chelicerata</taxon>
        <taxon>Arachnida</taxon>
        <taxon>Acari</taxon>
        <taxon>Parasitiformes</taxon>
        <taxon>Ixodida</taxon>
        <taxon>Ixodoidea</taxon>
        <taxon>Ixodidae</taxon>
        <taxon>Haemaphysalinae</taxon>
        <taxon>Haemaphysalis</taxon>
    </lineage>
</organism>
<feature type="region of interest" description="Disordered" evidence="6">
    <location>
        <begin position="175"/>
        <end position="207"/>
    </location>
</feature>
<feature type="region of interest" description="Disordered" evidence="6">
    <location>
        <begin position="89"/>
        <end position="139"/>
    </location>
</feature>
<dbReference type="VEuPathDB" id="VectorBase:HLOH_052617"/>
<dbReference type="GO" id="GO:0008270">
    <property type="term" value="F:zinc ion binding"/>
    <property type="evidence" value="ECO:0007669"/>
    <property type="project" value="UniProtKB-KW"/>
</dbReference>
<evidence type="ECO:0000259" key="7">
    <source>
        <dbReference type="PROSITE" id="PS50950"/>
    </source>
</evidence>
<evidence type="ECO:0000256" key="4">
    <source>
        <dbReference type="ARBA" id="ARBA00023125"/>
    </source>
</evidence>
<accession>A0A9J6G0J7</accession>
<evidence type="ECO:0000256" key="2">
    <source>
        <dbReference type="ARBA" id="ARBA00022771"/>
    </source>
</evidence>
<proteinExistence type="predicted"/>
<evidence type="ECO:0000313" key="8">
    <source>
        <dbReference type="EMBL" id="KAH9367916.1"/>
    </source>
</evidence>
<evidence type="ECO:0000256" key="6">
    <source>
        <dbReference type="SAM" id="MobiDB-lite"/>
    </source>
</evidence>